<gene>
    <name evidence="2" type="ORF">CGXH109_LOCUS72587</name>
</gene>
<keyword evidence="1" id="KW-0812">Transmembrane</keyword>
<sequence>MLETTTVDKMISPFSPLPNYILGTGLTFVGLLGFVKPLAVYDAFGIARPLSSDQPAEPFSYAKAGRDLATGLLFILLETYQEGSGNEDAVTMLWATTALVGMVDWWVVRSMGGKELQGKRWVHLGSGIVCAGFAVWRAMCKF</sequence>
<protein>
    <submittedName>
        <fullName evidence="2">Uncharacterized protein</fullName>
    </submittedName>
</protein>
<dbReference type="EMBL" id="CAMGZC010000514">
    <property type="protein sequence ID" value="CAI0648137.1"/>
    <property type="molecule type" value="Genomic_DNA"/>
</dbReference>
<dbReference type="Proteomes" id="UP001152533">
    <property type="component" value="Unassembled WGS sequence"/>
</dbReference>
<feature type="transmembrane region" description="Helical" evidence="1">
    <location>
        <begin position="20"/>
        <end position="39"/>
    </location>
</feature>
<organism evidence="2 3">
    <name type="scientific">Colletotrichum noveboracense</name>
    <dbReference type="NCBI Taxonomy" id="2664923"/>
    <lineage>
        <taxon>Eukaryota</taxon>
        <taxon>Fungi</taxon>
        <taxon>Dikarya</taxon>
        <taxon>Ascomycota</taxon>
        <taxon>Pezizomycotina</taxon>
        <taxon>Sordariomycetes</taxon>
        <taxon>Hypocreomycetidae</taxon>
        <taxon>Glomerellales</taxon>
        <taxon>Glomerellaceae</taxon>
        <taxon>Colletotrichum</taxon>
        <taxon>Colletotrichum gloeosporioides species complex</taxon>
    </lineage>
</organism>
<dbReference type="InterPro" id="IPR025363">
    <property type="entry name" value="DUF4267"/>
</dbReference>
<keyword evidence="1" id="KW-1133">Transmembrane helix</keyword>
<keyword evidence="1" id="KW-0472">Membrane</keyword>
<dbReference type="AlphaFoldDB" id="A0A9W4RUU2"/>
<evidence type="ECO:0000313" key="3">
    <source>
        <dbReference type="Proteomes" id="UP001152533"/>
    </source>
</evidence>
<comment type="caution">
    <text evidence="2">The sequence shown here is derived from an EMBL/GenBank/DDBJ whole genome shotgun (WGS) entry which is preliminary data.</text>
</comment>
<keyword evidence="3" id="KW-1185">Reference proteome</keyword>
<evidence type="ECO:0000256" key="1">
    <source>
        <dbReference type="SAM" id="Phobius"/>
    </source>
</evidence>
<feature type="transmembrane region" description="Helical" evidence="1">
    <location>
        <begin position="89"/>
        <end position="108"/>
    </location>
</feature>
<feature type="transmembrane region" description="Helical" evidence="1">
    <location>
        <begin position="120"/>
        <end position="139"/>
    </location>
</feature>
<accession>A0A9W4RUU2</accession>
<proteinExistence type="predicted"/>
<evidence type="ECO:0000313" key="2">
    <source>
        <dbReference type="EMBL" id="CAI0648137.1"/>
    </source>
</evidence>
<reference evidence="2" key="1">
    <citation type="submission" date="2022-08" db="EMBL/GenBank/DDBJ databases">
        <authorList>
            <person name="Giroux E."/>
            <person name="Giroux E."/>
        </authorList>
    </citation>
    <scope>NUCLEOTIDE SEQUENCE</scope>
    <source>
        <strain evidence="2">H1091258</strain>
    </source>
</reference>
<name>A0A9W4RUU2_9PEZI</name>
<dbReference type="Pfam" id="PF14087">
    <property type="entry name" value="DUF4267"/>
    <property type="match status" value="1"/>
</dbReference>